<sequence length="214" mass="25361">MRGYIGYTTCAALNYSFLLQAIYRYMTVMYPMRLFWQSTRFQILLILATWIFSFIYPFEFLFNNGIIYNVDNQICQLPLRRSFSIIYMSSCVYAIPILLVITTYIKLIRYVHQMSKHVTAIVVYTRAQKELKMVRRIVILVMILTFICLPYEIFVLMGMFTSPPQYHFRIAYIFVDSSYTLVIMILFQFTEPVRSYAMKKIERCTGLAVIDQVA</sequence>
<keyword evidence="5 7" id="KW-0472">Membrane</keyword>
<dbReference type="SUPFAM" id="SSF81321">
    <property type="entry name" value="Family A G protein-coupled receptor-like"/>
    <property type="match status" value="1"/>
</dbReference>
<comment type="subcellular location">
    <subcellularLocation>
        <location evidence="1">Cell membrane</location>
        <topology evidence="1">Multi-pass membrane protein</topology>
    </subcellularLocation>
</comment>
<dbReference type="GO" id="GO:0042277">
    <property type="term" value="F:peptide binding"/>
    <property type="evidence" value="ECO:0007669"/>
    <property type="project" value="TreeGrafter"/>
</dbReference>
<evidence type="ECO:0000256" key="7">
    <source>
        <dbReference type="SAM" id="Phobius"/>
    </source>
</evidence>
<dbReference type="PANTHER" id="PTHR24241">
    <property type="entry name" value="NEUROPEPTIDE RECEPTOR-RELATED G-PROTEIN COUPLED RECEPTOR"/>
    <property type="match status" value="1"/>
</dbReference>
<dbReference type="GO" id="GO:0032870">
    <property type="term" value="P:cellular response to hormone stimulus"/>
    <property type="evidence" value="ECO:0007669"/>
    <property type="project" value="TreeGrafter"/>
</dbReference>
<proteinExistence type="predicted"/>
<dbReference type="EMBL" id="CAJNOR010001534">
    <property type="protein sequence ID" value="CAF1159138.1"/>
    <property type="molecule type" value="Genomic_DNA"/>
</dbReference>
<dbReference type="OrthoDB" id="10001010at2759"/>
<evidence type="ECO:0000313" key="11">
    <source>
        <dbReference type="Proteomes" id="UP000663828"/>
    </source>
</evidence>
<keyword evidence="3 7" id="KW-0812">Transmembrane</keyword>
<evidence type="ECO:0000313" key="10">
    <source>
        <dbReference type="EMBL" id="CAF1437254.1"/>
    </source>
</evidence>
<dbReference type="EMBL" id="CAJNOJ010000408">
    <property type="protein sequence ID" value="CAF1437254.1"/>
    <property type="molecule type" value="Genomic_DNA"/>
</dbReference>
<evidence type="ECO:0000256" key="6">
    <source>
        <dbReference type="ARBA" id="ARBA00023170"/>
    </source>
</evidence>
<evidence type="ECO:0000259" key="8">
    <source>
        <dbReference type="PROSITE" id="PS50262"/>
    </source>
</evidence>
<evidence type="ECO:0000256" key="5">
    <source>
        <dbReference type="ARBA" id="ARBA00023136"/>
    </source>
</evidence>
<feature type="transmembrane region" description="Helical" evidence="7">
    <location>
        <begin position="43"/>
        <end position="62"/>
    </location>
</feature>
<evidence type="ECO:0000256" key="1">
    <source>
        <dbReference type="ARBA" id="ARBA00004651"/>
    </source>
</evidence>
<dbReference type="Proteomes" id="UP000663828">
    <property type="component" value="Unassembled WGS sequence"/>
</dbReference>
<dbReference type="InterPro" id="IPR000276">
    <property type="entry name" value="GPCR_Rhodpsn"/>
</dbReference>
<dbReference type="Proteomes" id="UP000663852">
    <property type="component" value="Unassembled WGS sequence"/>
</dbReference>
<comment type="caution">
    <text evidence="9">The sequence shown here is derived from an EMBL/GenBank/DDBJ whole genome shotgun (WGS) entry which is preliminary data.</text>
</comment>
<feature type="domain" description="G-protein coupled receptors family 1 profile" evidence="8">
    <location>
        <begin position="1"/>
        <end position="186"/>
    </location>
</feature>
<keyword evidence="6" id="KW-0675">Receptor</keyword>
<name>A0A814TES8_ADIRI</name>
<accession>A0A814TES8</accession>
<dbReference type="PANTHER" id="PTHR24241:SF76">
    <property type="entry name" value="NEUROPEPTIDE SIFAMIDE RECEPTOR"/>
    <property type="match status" value="1"/>
</dbReference>
<feature type="transmembrane region" description="Helical" evidence="7">
    <location>
        <begin position="82"/>
        <end position="105"/>
    </location>
</feature>
<gene>
    <name evidence="10" type="ORF">EDS130_LOCUS38609</name>
    <name evidence="9" type="ORF">XAT740_LOCUS21383</name>
</gene>
<dbReference type="InterPro" id="IPR017452">
    <property type="entry name" value="GPCR_Rhodpsn_7TM"/>
</dbReference>
<protein>
    <recommendedName>
        <fullName evidence="8">G-protein coupled receptors family 1 profile domain-containing protein</fullName>
    </recommendedName>
</protein>
<evidence type="ECO:0000256" key="3">
    <source>
        <dbReference type="ARBA" id="ARBA00022692"/>
    </source>
</evidence>
<evidence type="ECO:0000313" key="9">
    <source>
        <dbReference type="EMBL" id="CAF1159138.1"/>
    </source>
</evidence>
<keyword evidence="4 7" id="KW-1133">Transmembrane helix</keyword>
<dbReference type="Pfam" id="PF00001">
    <property type="entry name" value="7tm_1"/>
    <property type="match status" value="1"/>
</dbReference>
<keyword evidence="2" id="KW-1003">Cell membrane</keyword>
<dbReference type="CDD" id="cd00637">
    <property type="entry name" value="7tm_classA_rhodopsin-like"/>
    <property type="match status" value="1"/>
</dbReference>
<dbReference type="Gene3D" id="1.20.1070.10">
    <property type="entry name" value="Rhodopsin 7-helix transmembrane proteins"/>
    <property type="match status" value="1"/>
</dbReference>
<feature type="transmembrane region" description="Helical" evidence="7">
    <location>
        <begin position="137"/>
        <end position="160"/>
    </location>
</feature>
<dbReference type="PROSITE" id="PS50262">
    <property type="entry name" value="G_PROTEIN_RECEP_F1_2"/>
    <property type="match status" value="1"/>
</dbReference>
<evidence type="ECO:0000256" key="2">
    <source>
        <dbReference type="ARBA" id="ARBA00022475"/>
    </source>
</evidence>
<feature type="transmembrane region" description="Helical" evidence="7">
    <location>
        <begin position="166"/>
        <end position="189"/>
    </location>
</feature>
<dbReference type="GO" id="GO:0005886">
    <property type="term" value="C:plasma membrane"/>
    <property type="evidence" value="ECO:0007669"/>
    <property type="project" value="UniProtKB-SubCell"/>
</dbReference>
<feature type="transmembrane region" description="Helical" evidence="7">
    <location>
        <begin position="6"/>
        <end position="23"/>
    </location>
</feature>
<keyword evidence="11" id="KW-1185">Reference proteome</keyword>
<evidence type="ECO:0000256" key="4">
    <source>
        <dbReference type="ARBA" id="ARBA00022989"/>
    </source>
</evidence>
<organism evidence="9 11">
    <name type="scientific">Adineta ricciae</name>
    <name type="common">Rotifer</name>
    <dbReference type="NCBI Taxonomy" id="249248"/>
    <lineage>
        <taxon>Eukaryota</taxon>
        <taxon>Metazoa</taxon>
        <taxon>Spiralia</taxon>
        <taxon>Gnathifera</taxon>
        <taxon>Rotifera</taxon>
        <taxon>Eurotatoria</taxon>
        <taxon>Bdelloidea</taxon>
        <taxon>Adinetida</taxon>
        <taxon>Adinetidae</taxon>
        <taxon>Adineta</taxon>
    </lineage>
</organism>
<dbReference type="AlphaFoldDB" id="A0A814TES8"/>
<dbReference type="GO" id="GO:0004930">
    <property type="term" value="F:G protein-coupled receptor activity"/>
    <property type="evidence" value="ECO:0007669"/>
    <property type="project" value="InterPro"/>
</dbReference>
<reference evidence="9" key="1">
    <citation type="submission" date="2021-02" db="EMBL/GenBank/DDBJ databases">
        <authorList>
            <person name="Nowell W R."/>
        </authorList>
    </citation>
    <scope>NUCLEOTIDE SEQUENCE</scope>
</reference>